<comment type="caution">
    <text evidence="1">The sequence shown here is derived from an EMBL/GenBank/DDBJ whole genome shotgun (WGS) entry which is preliminary data.</text>
</comment>
<dbReference type="PANTHER" id="PTHR34822:SF1">
    <property type="entry name" value="GRPB FAMILY PROTEIN"/>
    <property type="match status" value="1"/>
</dbReference>
<dbReference type="Gene3D" id="3.30.460.10">
    <property type="entry name" value="Beta Polymerase, domain 2"/>
    <property type="match status" value="1"/>
</dbReference>
<keyword evidence="2" id="KW-1185">Reference proteome</keyword>
<evidence type="ECO:0000313" key="1">
    <source>
        <dbReference type="EMBL" id="GAA1967334.1"/>
    </source>
</evidence>
<organism evidence="1 2">
    <name type="scientific">Microbacterium deminutum</name>
    <dbReference type="NCBI Taxonomy" id="344164"/>
    <lineage>
        <taxon>Bacteria</taxon>
        <taxon>Bacillati</taxon>
        <taxon>Actinomycetota</taxon>
        <taxon>Actinomycetes</taxon>
        <taxon>Micrococcales</taxon>
        <taxon>Microbacteriaceae</taxon>
        <taxon>Microbacterium</taxon>
    </lineage>
</organism>
<dbReference type="Proteomes" id="UP001499933">
    <property type="component" value="Unassembled WGS sequence"/>
</dbReference>
<sequence length="202" mass="22582">MLLADEIVRFDDAPAPPGASPWVGGAEPARDIAVVPWDPQWPAVFTALTSMIERALGDRALEIEHVGSTSVPGLPAKPVIDIDLVVADSADEASYVPALEAAGFVLRVREPWWYEHRCLVREEPRCNLHVFSPDCAEAARHRIFRNWLRQDDADRDRYSRAKRAAAAAANERGEHVMEYNARKQDVVRQIYDRAFRAAGLVT</sequence>
<dbReference type="Pfam" id="PF04229">
    <property type="entry name" value="GrpB"/>
    <property type="match status" value="1"/>
</dbReference>
<dbReference type="InterPro" id="IPR043519">
    <property type="entry name" value="NT_sf"/>
</dbReference>
<proteinExistence type="predicted"/>
<protein>
    <submittedName>
        <fullName evidence="1">GrpB family protein</fullName>
    </submittedName>
</protein>
<accession>A0ABP5CTD4</accession>
<dbReference type="InterPro" id="IPR007344">
    <property type="entry name" value="GrpB/CoaE"/>
</dbReference>
<dbReference type="RefSeq" id="WP_344096712.1">
    <property type="nucleotide sequence ID" value="NZ_BAAAOG010000009.1"/>
</dbReference>
<evidence type="ECO:0000313" key="2">
    <source>
        <dbReference type="Proteomes" id="UP001499933"/>
    </source>
</evidence>
<gene>
    <name evidence="1" type="ORF">GCM10009776_32910</name>
</gene>
<dbReference type="PANTHER" id="PTHR34822">
    <property type="entry name" value="GRPB DOMAIN PROTEIN (AFU_ORTHOLOGUE AFUA_1G01530)"/>
    <property type="match status" value="1"/>
</dbReference>
<name>A0ABP5CTD4_9MICO</name>
<dbReference type="SUPFAM" id="SSF81301">
    <property type="entry name" value="Nucleotidyltransferase"/>
    <property type="match status" value="1"/>
</dbReference>
<dbReference type="EMBL" id="BAAAOG010000009">
    <property type="protein sequence ID" value="GAA1967334.1"/>
    <property type="molecule type" value="Genomic_DNA"/>
</dbReference>
<reference evidence="2" key="1">
    <citation type="journal article" date="2019" name="Int. J. Syst. Evol. Microbiol.">
        <title>The Global Catalogue of Microorganisms (GCM) 10K type strain sequencing project: providing services to taxonomists for standard genome sequencing and annotation.</title>
        <authorList>
            <consortium name="The Broad Institute Genomics Platform"/>
            <consortium name="The Broad Institute Genome Sequencing Center for Infectious Disease"/>
            <person name="Wu L."/>
            <person name="Ma J."/>
        </authorList>
    </citation>
    <scope>NUCLEOTIDE SEQUENCE [LARGE SCALE GENOMIC DNA]</scope>
    <source>
        <strain evidence="2">JCM 14901</strain>
    </source>
</reference>